<dbReference type="EMBL" id="CP006935">
    <property type="protein sequence ID" value="AHC40332.1"/>
    <property type="molecule type" value="Genomic_DNA"/>
</dbReference>
<dbReference type="Proteomes" id="UP000018745">
    <property type="component" value="Chromosome"/>
</dbReference>
<proteinExistence type="predicted"/>
<reference evidence="1 2" key="1">
    <citation type="journal article" date="2014" name="Genome Announc.">
        <title>Complete Genome Sequence of Mycoplasma ovis Strain Michigan, a Hemoplasma of Sheep with Two Distinct 16S rRNA Genes.</title>
        <authorList>
            <person name="Deshuillers P.L."/>
            <person name="Santos A.P."/>
            <person name="do Nascimento N.C."/>
            <person name="Hampel J.A."/>
            <person name="Bergin I.L."/>
            <person name="Dyson M.C."/>
            <person name="Messick J.B."/>
        </authorList>
    </citation>
    <scope>NUCLEOTIDE SEQUENCE [LARGE SCALE GENOMIC DNA]</scope>
    <source>
        <strain evidence="1 2">Michigan</strain>
    </source>
</reference>
<evidence type="ECO:0000313" key="2">
    <source>
        <dbReference type="Proteomes" id="UP000018745"/>
    </source>
</evidence>
<accession>A0ABM5P1J1</accession>
<organism evidence="1 2">
    <name type="scientific">Mycoplasma ovis str. Michigan</name>
    <dbReference type="NCBI Taxonomy" id="1415773"/>
    <lineage>
        <taxon>Bacteria</taxon>
        <taxon>Bacillati</taxon>
        <taxon>Mycoplasmatota</taxon>
        <taxon>Mollicutes</taxon>
        <taxon>Mycoplasmataceae</taxon>
        <taxon>Mycoplasma</taxon>
    </lineage>
</organism>
<evidence type="ECO:0000313" key="1">
    <source>
        <dbReference type="EMBL" id="AHC40332.1"/>
    </source>
</evidence>
<gene>
    <name evidence="1" type="ORF">OVS_02470</name>
</gene>
<name>A0ABM5P1J1_9MOLU</name>
<keyword evidence="2" id="KW-1185">Reference proteome</keyword>
<dbReference type="RefSeq" id="WP_024071266.1">
    <property type="nucleotide sequence ID" value="NC_023062.1"/>
</dbReference>
<protein>
    <submittedName>
        <fullName evidence="1">Uncharacterized protein</fullName>
    </submittedName>
</protein>
<sequence>MIFSSKSLLTVPGISGLVDVPVGLTTIFPFQSAQEVYDMEELKKYCPDPQPMTNYGSVVYSTEPSNGGGGGGDVLFVTCLLKK</sequence>